<dbReference type="PRINTS" id="PR00036">
    <property type="entry name" value="HTHLACI"/>
</dbReference>
<dbReference type="RefSeq" id="WP_070320591.1">
    <property type="nucleotide sequence ID" value="NZ_JAUSVM010000001.1"/>
</dbReference>
<dbReference type="Proteomes" id="UP001240250">
    <property type="component" value="Unassembled WGS sequence"/>
</dbReference>
<dbReference type="PROSITE" id="PS00356">
    <property type="entry name" value="HTH_LACI_1"/>
    <property type="match status" value="1"/>
</dbReference>
<dbReference type="Gene3D" id="1.10.260.40">
    <property type="entry name" value="lambda repressor-like DNA-binding domains"/>
    <property type="match status" value="1"/>
</dbReference>
<evidence type="ECO:0000313" key="6">
    <source>
        <dbReference type="EMBL" id="MDQ0424932.1"/>
    </source>
</evidence>
<proteinExistence type="predicted"/>
<comment type="caution">
    <text evidence="6">The sequence shown here is derived from an EMBL/GenBank/DDBJ whole genome shotgun (WGS) entry which is preliminary data.</text>
</comment>
<keyword evidence="3" id="KW-0238">DNA-binding</keyword>
<evidence type="ECO:0000313" key="7">
    <source>
        <dbReference type="Proteomes" id="UP001240250"/>
    </source>
</evidence>
<dbReference type="InterPro" id="IPR028082">
    <property type="entry name" value="Peripla_BP_I"/>
</dbReference>
<evidence type="ECO:0000259" key="5">
    <source>
        <dbReference type="PROSITE" id="PS50932"/>
    </source>
</evidence>
<dbReference type="InterPro" id="IPR001761">
    <property type="entry name" value="Peripla_BP/Lac1_sug-bd_dom"/>
</dbReference>
<reference evidence="6 7" key="1">
    <citation type="submission" date="2023-07" db="EMBL/GenBank/DDBJ databases">
        <title>Sequencing the genomes of 1000 actinobacteria strains.</title>
        <authorList>
            <person name="Klenk H.-P."/>
        </authorList>
    </citation>
    <scope>NUCLEOTIDE SEQUENCE [LARGE SCALE GENOMIC DNA]</scope>
    <source>
        <strain evidence="6 7">DSM 14785</strain>
    </source>
</reference>
<evidence type="ECO:0000256" key="3">
    <source>
        <dbReference type="ARBA" id="ARBA00023125"/>
    </source>
</evidence>
<dbReference type="CDD" id="cd01392">
    <property type="entry name" value="HTH_LacI"/>
    <property type="match status" value="1"/>
</dbReference>
<sequence length="345" mass="35186">MPRIVDVARRAGVSTATVSRALNGKPVRPELLAAVTAAAAELGYTPDRTARSLRRRSSDVVALVLPDVENPFFTAVARGVEDVAQAHGVSVVLCNTDDDAAKEARYLAVAQDENMAGVVIAAASGRPALAPLLARDRAVVAVDRAVADDVDLVTFDNVALGRAATQGLLARGFRRIACVTGPAATSTAVERAQGWRDALADAGLPAPDDLLVRSDFRVAGAHDAAVALLDREPRPDAVVATNNLGGVGVLRALAERGVPVAASARAADGVPAGAAAEGAGSGDVAGCGVAIVGDLPFATSSTDGVLFVPLDPRDLGAAAARMLMERIRGLDVPARRVVQRVAALA</sequence>
<dbReference type="PANTHER" id="PTHR30146:SF148">
    <property type="entry name" value="HTH-TYPE TRANSCRIPTIONAL REPRESSOR PURR-RELATED"/>
    <property type="match status" value="1"/>
</dbReference>
<dbReference type="SUPFAM" id="SSF47413">
    <property type="entry name" value="lambda repressor-like DNA-binding domains"/>
    <property type="match status" value="1"/>
</dbReference>
<dbReference type="CDD" id="cd06267">
    <property type="entry name" value="PBP1_LacI_sugar_binding-like"/>
    <property type="match status" value="1"/>
</dbReference>
<dbReference type="SMART" id="SM00354">
    <property type="entry name" value="HTH_LACI"/>
    <property type="match status" value="1"/>
</dbReference>
<dbReference type="PANTHER" id="PTHR30146">
    <property type="entry name" value="LACI-RELATED TRANSCRIPTIONAL REPRESSOR"/>
    <property type="match status" value="1"/>
</dbReference>
<gene>
    <name evidence="6" type="ORF">JO380_001313</name>
</gene>
<accession>A0ABU0GHX8</accession>
<dbReference type="PROSITE" id="PS50932">
    <property type="entry name" value="HTH_LACI_2"/>
    <property type="match status" value="1"/>
</dbReference>
<name>A0ABU0GHX8_9CELL</name>
<feature type="domain" description="HTH lacI-type" evidence="5">
    <location>
        <begin position="2"/>
        <end position="55"/>
    </location>
</feature>
<keyword evidence="1" id="KW-0678">Repressor</keyword>
<evidence type="ECO:0000256" key="1">
    <source>
        <dbReference type="ARBA" id="ARBA00022491"/>
    </source>
</evidence>
<dbReference type="Pfam" id="PF00356">
    <property type="entry name" value="LacI"/>
    <property type="match status" value="1"/>
</dbReference>
<keyword evidence="2" id="KW-0805">Transcription regulation</keyword>
<dbReference type="Pfam" id="PF00532">
    <property type="entry name" value="Peripla_BP_1"/>
    <property type="match status" value="1"/>
</dbReference>
<dbReference type="InterPro" id="IPR000843">
    <property type="entry name" value="HTH_LacI"/>
</dbReference>
<evidence type="ECO:0000256" key="4">
    <source>
        <dbReference type="ARBA" id="ARBA00023163"/>
    </source>
</evidence>
<evidence type="ECO:0000256" key="2">
    <source>
        <dbReference type="ARBA" id="ARBA00023015"/>
    </source>
</evidence>
<dbReference type="InterPro" id="IPR010982">
    <property type="entry name" value="Lambda_DNA-bd_dom_sf"/>
</dbReference>
<protein>
    <submittedName>
        <fullName evidence="6">LacI family transcriptional regulator</fullName>
    </submittedName>
</protein>
<keyword evidence="7" id="KW-1185">Reference proteome</keyword>
<dbReference type="EMBL" id="JAUSVM010000001">
    <property type="protein sequence ID" value="MDQ0424932.1"/>
    <property type="molecule type" value="Genomic_DNA"/>
</dbReference>
<dbReference type="SUPFAM" id="SSF53822">
    <property type="entry name" value="Periplasmic binding protein-like I"/>
    <property type="match status" value="1"/>
</dbReference>
<keyword evidence="4" id="KW-0804">Transcription</keyword>
<organism evidence="6 7">
    <name type="scientific">Cellulomonas iranensis</name>
    <dbReference type="NCBI Taxonomy" id="76862"/>
    <lineage>
        <taxon>Bacteria</taxon>
        <taxon>Bacillati</taxon>
        <taxon>Actinomycetota</taxon>
        <taxon>Actinomycetes</taxon>
        <taxon>Micrococcales</taxon>
        <taxon>Cellulomonadaceae</taxon>
        <taxon>Cellulomonas</taxon>
    </lineage>
</organism>
<dbReference type="Gene3D" id="3.40.50.2300">
    <property type="match status" value="2"/>
</dbReference>